<dbReference type="EMBL" id="JBFOLK010000006">
    <property type="protein sequence ID" value="KAL2503925.1"/>
    <property type="molecule type" value="Genomic_DNA"/>
</dbReference>
<dbReference type="AlphaFoldDB" id="A0ABD1STD3"/>
<reference evidence="2" key="1">
    <citation type="submission" date="2024-07" db="EMBL/GenBank/DDBJ databases">
        <title>Two chromosome-level genome assemblies of Korean endemic species Abeliophyllum distichum and Forsythia ovata (Oleaceae).</title>
        <authorList>
            <person name="Jang H."/>
        </authorList>
    </citation>
    <scope>NUCLEOTIDE SEQUENCE [LARGE SCALE GENOMIC DNA]</scope>
</reference>
<accession>A0ABD1STD3</accession>
<organism evidence="1 2">
    <name type="scientific">Abeliophyllum distichum</name>
    <dbReference type="NCBI Taxonomy" id="126358"/>
    <lineage>
        <taxon>Eukaryota</taxon>
        <taxon>Viridiplantae</taxon>
        <taxon>Streptophyta</taxon>
        <taxon>Embryophyta</taxon>
        <taxon>Tracheophyta</taxon>
        <taxon>Spermatophyta</taxon>
        <taxon>Magnoliopsida</taxon>
        <taxon>eudicotyledons</taxon>
        <taxon>Gunneridae</taxon>
        <taxon>Pentapetalae</taxon>
        <taxon>asterids</taxon>
        <taxon>lamiids</taxon>
        <taxon>Lamiales</taxon>
        <taxon>Oleaceae</taxon>
        <taxon>Forsythieae</taxon>
        <taxon>Abeliophyllum</taxon>
    </lineage>
</organism>
<comment type="caution">
    <text evidence="1">The sequence shown here is derived from an EMBL/GenBank/DDBJ whole genome shotgun (WGS) entry which is preliminary data.</text>
</comment>
<dbReference type="Proteomes" id="UP001604336">
    <property type="component" value="Unassembled WGS sequence"/>
</dbReference>
<gene>
    <name evidence="1" type="ORF">Adt_19546</name>
</gene>
<sequence>MGERGGGDLEAAWFRGLVLLEGFCLIGERDRGDNDCLGLGDLVRVEALSFIGERDTGDCELARCDDLLRVEGRCAFELLCSAGDLSLQEVLLVVCLEGDLSL</sequence>
<name>A0ABD1STD3_9LAMI</name>
<protein>
    <submittedName>
        <fullName evidence="1">Uncharacterized protein</fullName>
    </submittedName>
</protein>
<keyword evidence="2" id="KW-1185">Reference proteome</keyword>
<proteinExistence type="predicted"/>
<evidence type="ECO:0000313" key="2">
    <source>
        <dbReference type="Proteomes" id="UP001604336"/>
    </source>
</evidence>
<evidence type="ECO:0000313" key="1">
    <source>
        <dbReference type="EMBL" id="KAL2503925.1"/>
    </source>
</evidence>